<dbReference type="InParanoid" id="A0A804NLG7"/>
<dbReference type="Gramene" id="Zm00001eb169470_T001">
    <property type="protein sequence ID" value="Zm00001eb169470_P001"/>
    <property type="gene ID" value="Zm00001eb169470"/>
</dbReference>
<reference evidence="1" key="2">
    <citation type="submission" date="2019-07" db="EMBL/GenBank/DDBJ databases">
        <authorList>
            <person name="Seetharam A."/>
            <person name="Woodhouse M."/>
            <person name="Cannon E."/>
        </authorList>
    </citation>
    <scope>NUCLEOTIDE SEQUENCE [LARGE SCALE GENOMIC DNA]</scope>
    <source>
        <strain evidence="1">cv. B73</strain>
    </source>
</reference>
<dbReference type="Proteomes" id="UP000007305">
    <property type="component" value="Chromosome 4"/>
</dbReference>
<accession>A0A804NLG7</accession>
<name>A0A804NLG7_MAIZE</name>
<reference evidence="2" key="1">
    <citation type="journal article" date="2009" name="Science">
        <title>The B73 maize genome: complexity, diversity, and dynamics.</title>
        <authorList>
            <person name="Schnable P.S."/>
            <person name="Ware D."/>
            <person name="Fulton R.S."/>
            <person name="Stein J.C."/>
            <person name="Wei F."/>
            <person name="Pasternak S."/>
            <person name="Liang C."/>
            <person name="Zhang J."/>
            <person name="Fulton L."/>
            <person name="Graves T.A."/>
            <person name="Minx P."/>
            <person name="Reily A.D."/>
            <person name="Courtney L."/>
            <person name="Kruchowski S.S."/>
            <person name="Tomlinson C."/>
            <person name="Strong C."/>
            <person name="Delehaunty K."/>
            <person name="Fronick C."/>
            <person name="Courtney B."/>
            <person name="Rock S.M."/>
            <person name="Belter E."/>
            <person name="Du F."/>
            <person name="Kim K."/>
            <person name="Abbott R.M."/>
            <person name="Cotton M."/>
            <person name="Levy A."/>
            <person name="Marchetto P."/>
            <person name="Ochoa K."/>
            <person name="Jackson S.M."/>
            <person name="Gillam B."/>
            <person name="Chen W."/>
            <person name="Yan L."/>
            <person name="Higginbotham J."/>
            <person name="Cardenas M."/>
            <person name="Waligorski J."/>
            <person name="Applebaum E."/>
            <person name="Phelps L."/>
            <person name="Falcone J."/>
            <person name="Kanchi K."/>
            <person name="Thane T."/>
            <person name="Scimone A."/>
            <person name="Thane N."/>
            <person name="Henke J."/>
            <person name="Wang T."/>
            <person name="Ruppert J."/>
            <person name="Shah N."/>
            <person name="Rotter K."/>
            <person name="Hodges J."/>
            <person name="Ingenthron E."/>
            <person name="Cordes M."/>
            <person name="Kohlberg S."/>
            <person name="Sgro J."/>
            <person name="Delgado B."/>
            <person name="Mead K."/>
            <person name="Chinwalla A."/>
            <person name="Leonard S."/>
            <person name="Crouse K."/>
            <person name="Collura K."/>
            <person name="Kudrna D."/>
            <person name="Currie J."/>
            <person name="He R."/>
            <person name="Angelova A."/>
            <person name="Rajasekar S."/>
            <person name="Mueller T."/>
            <person name="Lomeli R."/>
            <person name="Scara G."/>
            <person name="Ko A."/>
            <person name="Delaney K."/>
            <person name="Wissotski M."/>
            <person name="Lopez G."/>
            <person name="Campos D."/>
            <person name="Braidotti M."/>
            <person name="Ashley E."/>
            <person name="Golser W."/>
            <person name="Kim H."/>
            <person name="Lee S."/>
            <person name="Lin J."/>
            <person name="Dujmic Z."/>
            <person name="Kim W."/>
            <person name="Talag J."/>
            <person name="Zuccolo A."/>
            <person name="Fan C."/>
            <person name="Sebastian A."/>
            <person name="Kramer M."/>
            <person name="Spiegel L."/>
            <person name="Nascimento L."/>
            <person name="Zutavern T."/>
            <person name="Miller B."/>
            <person name="Ambroise C."/>
            <person name="Muller S."/>
            <person name="Spooner W."/>
            <person name="Narechania A."/>
            <person name="Ren L."/>
            <person name="Wei S."/>
            <person name="Kumari S."/>
            <person name="Faga B."/>
            <person name="Levy M.J."/>
            <person name="McMahan L."/>
            <person name="Van Buren P."/>
            <person name="Vaughn M.W."/>
            <person name="Ying K."/>
            <person name="Yeh C.-T."/>
            <person name="Emrich S.J."/>
            <person name="Jia Y."/>
            <person name="Kalyanaraman A."/>
            <person name="Hsia A.-P."/>
            <person name="Barbazuk W.B."/>
            <person name="Baucom R.S."/>
            <person name="Brutnell T.P."/>
            <person name="Carpita N.C."/>
            <person name="Chaparro C."/>
            <person name="Chia J.-M."/>
            <person name="Deragon J.-M."/>
            <person name="Estill J.C."/>
            <person name="Fu Y."/>
            <person name="Jeddeloh J.A."/>
            <person name="Han Y."/>
            <person name="Lee H."/>
            <person name="Li P."/>
            <person name="Lisch D.R."/>
            <person name="Liu S."/>
            <person name="Liu Z."/>
            <person name="Nagel D.H."/>
            <person name="McCann M.C."/>
            <person name="SanMiguel P."/>
            <person name="Myers A.M."/>
            <person name="Nettleton D."/>
            <person name="Nguyen J."/>
            <person name="Penning B.W."/>
            <person name="Ponnala L."/>
            <person name="Schneider K.L."/>
            <person name="Schwartz D.C."/>
            <person name="Sharma A."/>
            <person name="Soderlund C."/>
            <person name="Springer N.M."/>
            <person name="Sun Q."/>
            <person name="Wang H."/>
            <person name="Waterman M."/>
            <person name="Westerman R."/>
            <person name="Wolfgruber T.K."/>
            <person name="Yang L."/>
            <person name="Yu Y."/>
            <person name="Zhang L."/>
            <person name="Zhou S."/>
            <person name="Zhu Q."/>
            <person name="Bennetzen J.L."/>
            <person name="Dawe R.K."/>
            <person name="Jiang J."/>
            <person name="Jiang N."/>
            <person name="Presting G.G."/>
            <person name="Wessler S.R."/>
            <person name="Aluru S."/>
            <person name="Martienssen R.A."/>
            <person name="Clifton S.W."/>
            <person name="McCombie W.R."/>
            <person name="Wing R.A."/>
            <person name="Wilson R.K."/>
        </authorList>
    </citation>
    <scope>NUCLEOTIDE SEQUENCE [LARGE SCALE GENOMIC DNA]</scope>
    <source>
        <strain evidence="2">cv. B73</strain>
    </source>
</reference>
<sequence>MKKHFDCTELRTAVYEPWELVVLDGLLAVLPPPVAVVEDVDLAARLEGEPRPALLLLPLPLARLQPAVHLGCCWWRPRRGFFPAADTCGWRRAASCCATVLGGGVGRLREEGRGRRYAAGMPAVLAAASIVIAQAAAAAAGAAGSGQHEVVGVGGGGRGRLRGRPSEEHVIILHGSEPLCWLVARPGAESGELVREGRLKEFYKLQPGLYRGVN</sequence>
<evidence type="ECO:0000313" key="1">
    <source>
        <dbReference type="EnsemblPlants" id="Zm00001eb169470_P001"/>
    </source>
</evidence>
<organism evidence="1 2">
    <name type="scientific">Zea mays</name>
    <name type="common">Maize</name>
    <dbReference type="NCBI Taxonomy" id="4577"/>
    <lineage>
        <taxon>Eukaryota</taxon>
        <taxon>Viridiplantae</taxon>
        <taxon>Streptophyta</taxon>
        <taxon>Embryophyta</taxon>
        <taxon>Tracheophyta</taxon>
        <taxon>Spermatophyta</taxon>
        <taxon>Magnoliopsida</taxon>
        <taxon>Liliopsida</taxon>
        <taxon>Poales</taxon>
        <taxon>Poaceae</taxon>
        <taxon>PACMAD clade</taxon>
        <taxon>Panicoideae</taxon>
        <taxon>Andropogonodae</taxon>
        <taxon>Andropogoneae</taxon>
        <taxon>Tripsacinae</taxon>
        <taxon>Zea</taxon>
    </lineage>
</organism>
<keyword evidence="2" id="KW-1185">Reference proteome</keyword>
<dbReference type="EnsemblPlants" id="Zm00001eb169470_T001">
    <property type="protein sequence ID" value="Zm00001eb169470_P001"/>
    <property type="gene ID" value="Zm00001eb169470"/>
</dbReference>
<reference evidence="1" key="3">
    <citation type="submission" date="2021-05" db="UniProtKB">
        <authorList>
            <consortium name="EnsemblPlants"/>
        </authorList>
    </citation>
    <scope>IDENTIFICATION</scope>
    <source>
        <strain evidence="1">cv. B73</strain>
    </source>
</reference>
<evidence type="ECO:0000313" key="2">
    <source>
        <dbReference type="Proteomes" id="UP000007305"/>
    </source>
</evidence>
<protein>
    <submittedName>
        <fullName evidence="1">Uncharacterized protein</fullName>
    </submittedName>
</protein>
<dbReference type="AlphaFoldDB" id="A0A804NLG7"/>
<proteinExistence type="predicted"/>